<reference evidence="1 2" key="1">
    <citation type="submission" date="2012-10" db="EMBL/GenBank/DDBJ databases">
        <authorList>
            <person name="Zafar N."/>
            <person name="Inman J."/>
            <person name="Hall N."/>
            <person name="Lorenzi H."/>
            <person name="Caler E."/>
        </authorList>
    </citation>
    <scope>NUCLEOTIDE SEQUENCE [LARGE SCALE GENOMIC DNA]</scope>
    <source>
        <strain evidence="1 2">IP1</strain>
    </source>
</reference>
<dbReference type="RefSeq" id="XP_004255310.1">
    <property type="nucleotide sequence ID" value="XM_004255262.1"/>
</dbReference>
<keyword evidence="2" id="KW-1185">Reference proteome</keyword>
<sequence>MGKIYTDMFNFCEEMEKLRNWLIGLVLPGLFTSDDINALERLFHSFKFILDQLEIQRITERKVIVALMFIEPILDVFISRRIKTIISSFWRKKYYFYTKVDRAFFREPEQREKAKNLFKYAEAYIRKFANEVIAMTRTPLLVNAQKAQQIAAKMESLLSFVNNADDGYYGNPLLQTF</sequence>
<proteinExistence type="predicted"/>
<evidence type="ECO:0000313" key="2">
    <source>
        <dbReference type="Proteomes" id="UP000014680"/>
    </source>
</evidence>
<organism evidence="1 2">
    <name type="scientific">Entamoeba invadens IP1</name>
    <dbReference type="NCBI Taxonomy" id="370355"/>
    <lineage>
        <taxon>Eukaryota</taxon>
        <taxon>Amoebozoa</taxon>
        <taxon>Evosea</taxon>
        <taxon>Archamoebae</taxon>
        <taxon>Mastigamoebida</taxon>
        <taxon>Entamoebidae</taxon>
        <taxon>Entamoeba</taxon>
    </lineage>
</organism>
<evidence type="ECO:0000313" key="1">
    <source>
        <dbReference type="EMBL" id="ELP88539.1"/>
    </source>
</evidence>
<dbReference type="AlphaFoldDB" id="L7FLZ9"/>
<name>L7FLZ9_ENTIV</name>
<dbReference type="KEGG" id="eiv:EIN_334810"/>
<dbReference type="VEuPathDB" id="AmoebaDB:EIN_334810"/>
<protein>
    <submittedName>
        <fullName evidence="1">Uncharacterized protein</fullName>
    </submittedName>
</protein>
<gene>
    <name evidence="1" type="ORF">EIN_334810</name>
</gene>
<accession>L7FLZ9</accession>
<dbReference type="GeneID" id="14887522"/>
<dbReference type="Proteomes" id="UP000014680">
    <property type="component" value="Unassembled WGS sequence"/>
</dbReference>
<dbReference type="EMBL" id="KB206750">
    <property type="protein sequence ID" value="ELP88539.1"/>
    <property type="molecule type" value="Genomic_DNA"/>
</dbReference>